<comment type="caution">
    <text evidence="6">The sequence shown here is derived from an EMBL/GenBank/DDBJ whole genome shotgun (WGS) entry which is preliminary data.</text>
</comment>
<dbReference type="InterPro" id="IPR006143">
    <property type="entry name" value="RND_pump_MFP"/>
</dbReference>
<proteinExistence type="inferred from homology"/>
<evidence type="ECO:0000256" key="1">
    <source>
        <dbReference type="ARBA" id="ARBA00009477"/>
    </source>
</evidence>
<evidence type="ECO:0000259" key="4">
    <source>
        <dbReference type="Pfam" id="PF25954"/>
    </source>
</evidence>
<dbReference type="AlphaFoldDB" id="A0A5C7EWJ5"/>
<dbReference type="InParanoid" id="A0A5C7EWJ5"/>
<evidence type="ECO:0000313" key="7">
    <source>
        <dbReference type="Proteomes" id="UP000321201"/>
    </source>
</evidence>
<keyword evidence="7" id="KW-1185">Reference proteome</keyword>
<dbReference type="GO" id="GO:1990281">
    <property type="term" value="C:efflux pump complex"/>
    <property type="evidence" value="ECO:0007669"/>
    <property type="project" value="TreeGrafter"/>
</dbReference>
<comment type="similarity">
    <text evidence="1">Belongs to the membrane fusion protein (MFP) (TC 8.A.1) family.</text>
</comment>
<protein>
    <submittedName>
        <fullName evidence="6">Efflux RND transporter periplasmic adaptor subunit</fullName>
    </submittedName>
</protein>
<dbReference type="PANTHER" id="PTHR30469:SF15">
    <property type="entry name" value="HLYD FAMILY OF SECRETION PROTEINS"/>
    <property type="match status" value="1"/>
</dbReference>
<dbReference type="InterPro" id="IPR058637">
    <property type="entry name" value="YknX-like_C"/>
</dbReference>
<dbReference type="NCBIfam" id="TIGR01730">
    <property type="entry name" value="RND_mfp"/>
    <property type="match status" value="1"/>
</dbReference>
<dbReference type="InterPro" id="IPR058625">
    <property type="entry name" value="MdtA-like_BSH"/>
</dbReference>
<accession>A0A5C7EWJ5</accession>
<feature type="domain" description="YknX-like C-terminal permuted SH3-like" evidence="5">
    <location>
        <begin position="293"/>
        <end position="360"/>
    </location>
</feature>
<dbReference type="SUPFAM" id="SSF111369">
    <property type="entry name" value="HlyD-like secretion proteins"/>
    <property type="match status" value="1"/>
</dbReference>
<dbReference type="EMBL" id="VPFL01000002">
    <property type="protein sequence ID" value="TXF13385.1"/>
    <property type="molecule type" value="Genomic_DNA"/>
</dbReference>
<evidence type="ECO:0000256" key="2">
    <source>
        <dbReference type="SAM" id="Coils"/>
    </source>
</evidence>
<evidence type="ECO:0000259" key="5">
    <source>
        <dbReference type="Pfam" id="PF25989"/>
    </source>
</evidence>
<dbReference type="Gene3D" id="1.10.287.470">
    <property type="entry name" value="Helix hairpin bin"/>
    <property type="match status" value="1"/>
</dbReference>
<dbReference type="Proteomes" id="UP000321201">
    <property type="component" value="Unassembled WGS sequence"/>
</dbReference>
<feature type="domain" description="Multidrug resistance protein MdtA-like barrel-sandwich hybrid" evidence="3">
    <location>
        <begin position="70"/>
        <end position="207"/>
    </location>
</feature>
<dbReference type="InterPro" id="IPR058792">
    <property type="entry name" value="Beta-barrel_RND_2"/>
</dbReference>
<evidence type="ECO:0000313" key="6">
    <source>
        <dbReference type="EMBL" id="TXF13385.1"/>
    </source>
</evidence>
<dbReference type="Gene3D" id="2.40.50.100">
    <property type="match status" value="1"/>
</dbReference>
<dbReference type="GO" id="GO:0015562">
    <property type="term" value="F:efflux transmembrane transporter activity"/>
    <property type="evidence" value="ECO:0007669"/>
    <property type="project" value="TreeGrafter"/>
</dbReference>
<feature type="coiled-coil region" evidence="2">
    <location>
        <begin position="145"/>
        <end position="172"/>
    </location>
</feature>
<sequence length="365" mass="38975">MTHGKSVRARWARVVLGLSVVLLLTGCGKKEEVKRAVPATLITVAQAQTREIEVLEETVGTVESVVDPRIAAEVEGRLLQVLAEPGQEVAAGELLAVIDARDLQLAREATLAEINRLQALIANQRRVVERNRRLLEARFIAPSVLDESTAQQAALEAQIEGARARLAQVERNIGKTRVVAPFAGQVESRTAVAGAYVRVGDPLFRLVARHGLRARLPFPESAAPRLSVGQTVRLTTPTAPQHPVTGRIEDLKPMVGVGNRAVEAIVRLEQAPGWRPGASVNAAVVVGRRSGAVVVPETSVVLRPAGTVVYVIENNRALQRVVQTGIARDGWVEIVSGVSAGETVAVDGAGFLTDQAAVTVREGRE</sequence>
<dbReference type="PANTHER" id="PTHR30469">
    <property type="entry name" value="MULTIDRUG RESISTANCE PROTEIN MDTA"/>
    <property type="match status" value="1"/>
</dbReference>
<dbReference type="Pfam" id="PF25917">
    <property type="entry name" value="BSH_RND"/>
    <property type="match status" value="1"/>
</dbReference>
<gene>
    <name evidence="6" type="ORF">FR698_02285</name>
</gene>
<dbReference type="PROSITE" id="PS51257">
    <property type="entry name" value="PROKAR_LIPOPROTEIN"/>
    <property type="match status" value="1"/>
</dbReference>
<dbReference type="Pfam" id="PF25989">
    <property type="entry name" value="YknX_C"/>
    <property type="match status" value="1"/>
</dbReference>
<organism evidence="6 7">
    <name type="scientific">Pelomicrobium methylotrophicum</name>
    <dbReference type="NCBI Taxonomy" id="2602750"/>
    <lineage>
        <taxon>Bacteria</taxon>
        <taxon>Pseudomonadati</taxon>
        <taxon>Pseudomonadota</taxon>
        <taxon>Hydrogenophilia</taxon>
        <taxon>Hydrogenophilia incertae sedis</taxon>
        <taxon>Pelomicrobium</taxon>
    </lineage>
</organism>
<dbReference type="Gene3D" id="2.40.30.170">
    <property type="match status" value="1"/>
</dbReference>
<feature type="domain" description="CusB-like beta-barrel" evidence="4">
    <location>
        <begin position="218"/>
        <end position="282"/>
    </location>
</feature>
<dbReference type="OrthoDB" id="9806939at2"/>
<name>A0A5C7EWJ5_9PROT</name>
<reference evidence="6 7" key="1">
    <citation type="submission" date="2019-08" db="EMBL/GenBank/DDBJ databases">
        <title>Pelomicrobium methylotrophicum gen. nov., sp. nov. a moderately thermophilic, facultatively anaerobic, lithoautotrophic and methylotrophic bacterium isolated from a terrestrial mud volcano.</title>
        <authorList>
            <person name="Slobodkina G.B."/>
            <person name="Merkel A.Y."/>
            <person name="Slobodkin A.I."/>
        </authorList>
    </citation>
    <scope>NUCLEOTIDE SEQUENCE [LARGE SCALE GENOMIC DNA]</scope>
    <source>
        <strain evidence="6 7">SM250</strain>
    </source>
</reference>
<dbReference type="Pfam" id="PF25954">
    <property type="entry name" value="Beta-barrel_RND_2"/>
    <property type="match status" value="1"/>
</dbReference>
<evidence type="ECO:0000259" key="3">
    <source>
        <dbReference type="Pfam" id="PF25917"/>
    </source>
</evidence>
<keyword evidence="2" id="KW-0175">Coiled coil</keyword>
<dbReference type="Gene3D" id="2.40.420.20">
    <property type="match status" value="1"/>
</dbReference>